<dbReference type="AlphaFoldDB" id="A0A2S4L8W5"/>
<dbReference type="EMBL" id="PKSG01000094">
    <property type="protein sequence ID" value="POR38876.1"/>
    <property type="molecule type" value="Genomic_DNA"/>
</dbReference>
<dbReference type="Proteomes" id="UP000237481">
    <property type="component" value="Unassembled WGS sequence"/>
</dbReference>
<evidence type="ECO:0000313" key="3">
    <source>
        <dbReference type="Proteomes" id="UP000237481"/>
    </source>
</evidence>
<name>A0A2S4L8W5_9HYPO</name>
<protein>
    <submittedName>
        <fullName evidence="2">Uncharacterized protein</fullName>
    </submittedName>
</protein>
<comment type="caution">
    <text evidence="2">The sequence shown here is derived from an EMBL/GenBank/DDBJ whole genome shotgun (WGS) entry which is preliminary data.</text>
</comment>
<organism evidence="2 3">
    <name type="scientific">Tolypocladium paradoxum</name>
    <dbReference type="NCBI Taxonomy" id="94208"/>
    <lineage>
        <taxon>Eukaryota</taxon>
        <taxon>Fungi</taxon>
        <taxon>Dikarya</taxon>
        <taxon>Ascomycota</taxon>
        <taxon>Pezizomycotina</taxon>
        <taxon>Sordariomycetes</taxon>
        <taxon>Hypocreomycetidae</taxon>
        <taxon>Hypocreales</taxon>
        <taxon>Ophiocordycipitaceae</taxon>
        <taxon>Tolypocladium</taxon>
    </lineage>
</organism>
<reference evidence="2 3" key="1">
    <citation type="submission" date="2018-01" db="EMBL/GenBank/DDBJ databases">
        <title>Harnessing the power of phylogenomics to disentangle the directionality and signatures of interkingdom host jumping in the parasitic fungal genus Tolypocladium.</title>
        <authorList>
            <person name="Quandt C.A."/>
            <person name="Patterson W."/>
            <person name="Spatafora J.W."/>
        </authorList>
    </citation>
    <scope>NUCLEOTIDE SEQUENCE [LARGE SCALE GENOMIC DNA]</scope>
    <source>
        <strain evidence="2 3">NRBC 100945</strain>
    </source>
</reference>
<keyword evidence="3" id="KW-1185">Reference proteome</keyword>
<evidence type="ECO:0000313" key="2">
    <source>
        <dbReference type="EMBL" id="POR38876.1"/>
    </source>
</evidence>
<feature type="region of interest" description="Disordered" evidence="1">
    <location>
        <begin position="1"/>
        <end position="22"/>
    </location>
</feature>
<feature type="non-terminal residue" evidence="2">
    <location>
        <position position="171"/>
    </location>
</feature>
<feature type="region of interest" description="Disordered" evidence="1">
    <location>
        <begin position="42"/>
        <end position="76"/>
    </location>
</feature>
<sequence length="171" mass="18900">MQRLEAVRRPASPVAALARPSSATGLLERNQQPVTAQLNAVGETPPVASRRHASVHPPTRRGTCTMQRPAPSSGMHYQRTTCTGTLRYQTNTIQAARGPPVACRCGYSWWKPSRVPSALPRACRRNRGPPKRAASLWHKQKRAVCWLPRWIMPTLLGHCPTGNRAPYLGNP</sequence>
<accession>A0A2S4L8W5</accession>
<evidence type="ECO:0000256" key="1">
    <source>
        <dbReference type="SAM" id="MobiDB-lite"/>
    </source>
</evidence>
<gene>
    <name evidence="2" type="ORF">TPAR_00924</name>
</gene>
<proteinExistence type="predicted"/>